<evidence type="ECO:0000256" key="1">
    <source>
        <dbReference type="ARBA" id="ARBA00006046"/>
    </source>
</evidence>
<evidence type="ECO:0000259" key="3">
    <source>
        <dbReference type="Pfam" id="PF01593"/>
    </source>
</evidence>
<evidence type="ECO:0000313" key="5">
    <source>
        <dbReference type="Proteomes" id="UP000295722"/>
    </source>
</evidence>
<dbReference type="PANTHER" id="PTHR43734">
    <property type="entry name" value="PHYTOENE DESATURASE"/>
    <property type="match status" value="1"/>
</dbReference>
<evidence type="ECO:0000313" key="4">
    <source>
        <dbReference type="EMBL" id="TDG22133.1"/>
    </source>
</evidence>
<dbReference type="Proteomes" id="UP000295722">
    <property type="component" value="Unassembled WGS sequence"/>
</dbReference>
<dbReference type="GO" id="GO:0016491">
    <property type="term" value="F:oxidoreductase activity"/>
    <property type="evidence" value="ECO:0007669"/>
    <property type="project" value="InterPro"/>
</dbReference>
<accession>A0A4R5M7E4</accession>
<sequence length="487" mass="51778">MSRNAAPVIVIGAGLSGLSSALALARAGREVMVLEAADQPGGCCSTAQVDGYTFNNGAVYVAVPSLLRRTFEQLGLDFDAEVPLVPIDHPHETHLDDDTVVHLGALETARVEGFQASSRTALLRDGLRKLQADWQPVYRRLLDDVLPFEPSLPRTLARLWRYLPKLAGRADSLIASYFRDPSLQAAVASILLYTGTAPARLPSSQLIGLLALLEEGFYLPKTGMGAITAAPLRALQVLGVPVRCGCKVERIEVGGDGVTGVALAGGEYLSARDVVATCSGFSVVNHLLPATAVPRSLQRTARKAPLSHRAVAVQLGGRFDEGSRSFIVNHVPAMSRQGEMHQVGAATPRWLSWTSPSQVLTSLAPAGRAVIELYAPVSGVEHAEQWTSAMTERALEGHLAALRKHLPAMGVETMRTIDPPTFAREWHLYEGALYGIAPGASPNAYFPHRTALPGLHLAGQTTFPGFGVPTAMLSGLQAAASLLAADH</sequence>
<dbReference type="OrthoDB" id="9774675at2"/>
<dbReference type="EMBL" id="SMRP01000009">
    <property type="protein sequence ID" value="TDG22133.1"/>
    <property type="molecule type" value="Genomic_DNA"/>
</dbReference>
<dbReference type="InterPro" id="IPR036188">
    <property type="entry name" value="FAD/NAD-bd_sf"/>
</dbReference>
<dbReference type="InterPro" id="IPR002937">
    <property type="entry name" value="Amino_oxidase"/>
</dbReference>
<comment type="caution">
    <text evidence="4">The sequence shown here is derived from an EMBL/GenBank/DDBJ whole genome shotgun (WGS) entry which is preliminary data.</text>
</comment>
<reference evidence="4 5" key="1">
    <citation type="submission" date="2019-03" db="EMBL/GenBank/DDBJ databases">
        <title>Paraburkholderia sp. 4M-K11, isolated from subtropical forest soil.</title>
        <authorList>
            <person name="Gao Z.-H."/>
            <person name="Qiu L.-H."/>
        </authorList>
    </citation>
    <scope>NUCLEOTIDE SEQUENCE [LARGE SCALE GENOMIC DNA]</scope>
    <source>
        <strain evidence="4 5">4M-K11</strain>
    </source>
</reference>
<dbReference type="SUPFAM" id="SSF51905">
    <property type="entry name" value="FAD/NAD(P)-binding domain"/>
    <property type="match status" value="1"/>
</dbReference>
<keyword evidence="2" id="KW-0732">Signal</keyword>
<comment type="similarity">
    <text evidence="1">Belongs to the carotenoid/retinoid oxidoreductase family.</text>
</comment>
<proteinExistence type="inferred from homology"/>
<dbReference type="RefSeq" id="WP_133196532.1">
    <property type="nucleotide sequence ID" value="NZ_JBHUCW010000024.1"/>
</dbReference>
<dbReference type="Gene3D" id="3.50.50.60">
    <property type="entry name" value="FAD/NAD(P)-binding domain"/>
    <property type="match status" value="2"/>
</dbReference>
<dbReference type="PANTHER" id="PTHR43734:SF4">
    <property type="entry name" value="AMINE OXIDASE DOMAIN-CONTAINING PROTEIN"/>
    <property type="match status" value="1"/>
</dbReference>
<feature type="chain" id="PRO_5020431347" evidence="2">
    <location>
        <begin position="26"/>
        <end position="487"/>
    </location>
</feature>
<feature type="signal peptide" evidence="2">
    <location>
        <begin position="1"/>
        <end position="25"/>
    </location>
</feature>
<gene>
    <name evidence="4" type="ORF">EYW47_19840</name>
</gene>
<feature type="domain" description="Amine oxidase" evidence="3">
    <location>
        <begin position="15"/>
        <end position="482"/>
    </location>
</feature>
<name>A0A4R5M7E4_9BURK</name>
<keyword evidence="5" id="KW-1185">Reference proteome</keyword>
<protein>
    <submittedName>
        <fullName evidence="4">NAD(P)/FAD-dependent oxidoreductase</fullName>
    </submittedName>
</protein>
<dbReference type="AlphaFoldDB" id="A0A4R5M7E4"/>
<organism evidence="4 5">
    <name type="scientific">Paraburkholderia silviterrae</name>
    <dbReference type="NCBI Taxonomy" id="2528715"/>
    <lineage>
        <taxon>Bacteria</taxon>
        <taxon>Pseudomonadati</taxon>
        <taxon>Pseudomonadota</taxon>
        <taxon>Betaproteobacteria</taxon>
        <taxon>Burkholderiales</taxon>
        <taxon>Burkholderiaceae</taxon>
        <taxon>Paraburkholderia</taxon>
    </lineage>
</organism>
<dbReference type="Pfam" id="PF01593">
    <property type="entry name" value="Amino_oxidase"/>
    <property type="match status" value="1"/>
</dbReference>
<evidence type="ECO:0000256" key="2">
    <source>
        <dbReference type="SAM" id="SignalP"/>
    </source>
</evidence>